<dbReference type="Proteomes" id="UP000032671">
    <property type="component" value="Unassembled WGS sequence"/>
</dbReference>
<dbReference type="PANTHER" id="PTHR34474">
    <property type="entry name" value="SIGNAL TRANSDUCTION PROTEIN TRAP"/>
    <property type="match status" value="1"/>
</dbReference>
<gene>
    <name evidence="2" type="ORF">Abci_001_094</name>
    <name evidence="3" type="ORF">ACI01nite_15440</name>
</gene>
<dbReference type="InterPro" id="IPR050404">
    <property type="entry name" value="Heme-degrading_MO"/>
</dbReference>
<accession>A0A0D6N0I2</accession>
<dbReference type="InterPro" id="IPR011008">
    <property type="entry name" value="Dimeric_a/b-barrel"/>
</dbReference>
<organism evidence="2 4">
    <name type="scientific">Acetobacter cibinongensis</name>
    <dbReference type="NCBI Taxonomy" id="146475"/>
    <lineage>
        <taxon>Bacteria</taxon>
        <taxon>Pseudomonadati</taxon>
        <taxon>Pseudomonadota</taxon>
        <taxon>Alphaproteobacteria</taxon>
        <taxon>Acetobacterales</taxon>
        <taxon>Acetobacteraceae</taxon>
        <taxon>Acetobacter</taxon>
    </lineage>
</organism>
<accession>A0A6N3SPA1</accession>
<evidence type="ECO:0000313" key="3">
    <source>
        <dbReference type="EMBL" id="GEL58942.1"/>
    </source>
</evidence>
<evidence type="ECO:0000313" key="2">
    <source>
        <dbReference type="EMBL" id="GAN59078.1"/>
    </source>
</evidence>
<name>A0A0D6N0I2_9PROT</name>
<dbReference type="SUPFAM" id="SSF54909">
    <property type="entry name" value="Dimeric alpha+beta barrel"/>
    <property type="match status" value="1"/>
</dbReference>
<dbReference type="EMBL" id="BAMV01000001">
    <property type="protein sequence ID" value="GAN59078.1"/>
    <property type="molecule type" value="Genomic_DNA"/>
</dbReference>
<evidence type="ECO:0000313" key="4">
    <source>
        <dbReference type="Proteomes" id="UP000032671"/>
    </source>
</evidence>
<feature type="domain" description="ABM" evidence="1">
    <location>
        <begin position="2"/>
        <end position="93"/>
    </location>
</feature>
<protein>
    <submittedName>
        <fullName evidence="3">Antibiotic biosynthesis monooxygenase</fullName>
    </submittedName>
</protein>
<dbReference type="EMBL" id="BJVU01000005">
    <property type="protein sequence ID" value="GEL58942.1"/>
    <property type="molecule type" value="Genomic_DNA"/>
</dbReference>
<dbReference type="Proteomes" id="UP000321891">
    <property type="component" value="Unassembled WGS sequence"/>
</dbReference>
<dbReference type="PANTHER" id="PTHR34474:SF2">
    <property type="entry name" value="SIGNAL TRANSDUCTION PROTEIN TRAP"/>
    <property type="match status" value="1"/>
</dbReference>
<dbReference type="GO" id="GO:0004497">
    <property type="term" value="F:monooxygenase activity"/>
    <property type="evidence" value="ECO:0007669"/>
    <property type="project" value="UniProtKB-KW"/>
</dbReference>
<keyword evidence="3" id="KW-0560">Oxidoreductase</keyword>
<dbReference type="PROSITE" id="PS51725">
    <property type="entry name" value="ABM"/>
    <property type="match status" value="1"/>
</dbReference>
<reference evidence="2 4" key="1">
    <citation type="submission" date="2012-11" db="EMBL/GenBank/DDBJ databases">
        <title>Whole genome sequence of Acetobacter cibinongensis 4H-1.</title>
        <authorList>
            <person name="Azuma Y."/>
            <person name="Higashiura N."/>
            <person name="Hirakawa H."/>
            <person name="Matsushita K."/>
        </authorList>
    </citation>
    <scope>NUCLEOTIDE SEQUENCE [LARGE SCALE GENOMIC DNA]</scope>
    <source>
        <strain evidence="2 4">4H-1</strain>
    </source>
</reference>
<comment type="caution">
    <text evidence="2">The sequence shown here is derived from an EMBL/GenBank/DDBJ whole genome shotgun (WGS) entry which is preliminary data.</text>
</comment>
<reference evidence="3 5" key="2">
    <citation type="submission" date="2019-07" db="EMBL/GenBank/DDBJ databases">
        <title>Whole genome shotgun sequence of Acetobacter cibinongensis NBRC 16605.</title>
        <authorList>
            <person name="Hosoyama A."/>
            <person name="Uohara A."/>
            <person name="Ohji S."/>
            <person name="Ichikawa N."/>
        </authorList>
    </citation>
    <scope>NUCLEOTIDE SEQUENCE [LARGE SCALE GENOMIC DNA]</scope>
    <source>
        <strain evidence="3 5">NBRC 16605</strain>
    </source>
</reference>
<evidence type="ECO:0000259" key="1">
    <source>
        <dbReference type="PROSITE" id="PS51725"/>
    </source>
</evidence>
<evidence type="ECO:0000313" key="5">
    <source>
        <dbReference type="Proteomes" id="UP000321891"/>
    </source>
</evidence>
<dbReference type="AlphaFoldDB" id="A0A0D6N0I2"/>
<dbReference type="Gene3D" id="3.30.70.100">
    <property type="match status" value="1"/>
</dbReference>
<dbReference type="InterPro" id="IPR007138">
    <property type="entry name" value="ABM_dom"/>
</dbReference>
<keyword evidence="5" id="KW-1185">Reference proteome</keyword>
<dbReference type="Pfam" id="PF03992">
    <property type="entry name" value="ABM"/>
    <property type="match status" value="1"/>
</dbReference>
<sequence length="109" mass="12679">MFIAMNRFKVLPEKEGEFKSRWLDREVLLKTAPGFLMIQFMRGDVLADYVVYASQTIWASRDAYEAWRQSKLFHTAHKDMGQGDVLTLEKREFSGYDVLRTVPAQEQAA</sequence>
<dbReference type="STRING" id="1231339.Abci_001_094"/>
<keyword evidence="3" id="KW-0503">Monooxygenase</keyword>
<proteinExistence type="predicted"/>